<evidence type="ECO:0000313" key="16">
    <source>
        <dbReference type="EMBL" id="MFC6236974.1"/>
    </source>
</evidence>
<evidence type="ECO:0000256" key="3">
    <source>
        <dbReference type="ARBA" id="ARBA00012454"/>
    </source>
</evidence>
<evidence type="ECO:0000256" key="4">
    <source>
        <dbReference type="ARBA" id="ARBA00020963"/>
    </source>
</evidence>
<evidence type="ECO:0000256" key="14">
    <source>
        <dbReference type="RuleBase" id="RU366026"/>
    </source>
</evidence>
<dbReference type="PANTHER" id="PTHR12213">
    <property type="entry name" value="CORRINOID ADENOSYLTRANSFERASE"/>
    <property type="match status" value="1"/>
</dbReference>
<comment type="caution">
    <text evidence="16">The sequence shown here is derived from an EMBL/GenBank/DDBJ whole genome shotgun (WGS) entry which is preliminary data.</text>
</comment>
<dbReference type="InterPro" id="IPR016030">
    <property type="entry name" value="CblAdoTrfase-like"/>
</dbReference>
<dbReference type="PANTHER" id="PTHR12213:SF0">
    <property type="entry name" value="CORRINOID ADENOSYLTRANSFERASE MMAB"/>
    <property type="match status" value="1"/>
</dbReference>
<evidence type="ECO:0000256" key="9">
    <source>
        <dbReference type="ARBA" id="ARBA00031529"/>
    </source>
</evidence>
<dbReference type="Gene3D" id="1.20.1200.10">
    <property type="entry name" value="Cobalamin adenosyltransferase-like"/>
    <property type="match status" value="1"/>
</dbReference>
<evidence type="ECO:0000256" key="12">
    <source>
        <dbReference type="ARBA" id="ARBA00048555"/>
    </source>
</evidence>
<comment type="catalytic activity">
    <reaction evidence="13 14">
        <text>2 cob(II)alamin + reduced [electron-transfer flavoprotein] + 2 ATP = 2 adenosylcob(III)alamin + 2 triphosphate + oxidized [electron-transfer flavoprotein] + 3 H(+)</text>
        <dbReference type="Rhea" id="RHEA:28671"/>
        <dbReference type="Rhea" id="RHEA-COMP:10685"/>
        <dbReference type="Rhea" id="RHEA-COMP:10686"/>
        <dbReference type="ChEBI" id="CHEBI:15378"/>
        <dbReference type="ChEBI" id="CHEBI:16304"/>
        <dbReference type="ChEBI" id="CHEBI:18036"/>
        <dbReference type="ChEBI" id="CHEBI:18408"/>
        <dbReference type="ChEBI" id="CHEBI:30616"/>
        <dbReference type="ChEBI" id="CHEBI:57692"/>
        <dbReference type="ChEBI" id="CHEBI:58307"/>
        <dbReference type="EC" id="2.5.1.17"/>
    </reaction>
</comment>
<sequence>MVTLTRIYTRAGDGGQTRLGDMSRVSKLDSRLQAYADVDEANSHIGLAISLGGLGGMEPDVADVLRQIQNELFDVGADLCRPVVEADSAPHLRIEPAYIQRLERWCDTFNAPLPELSSFVLRGGTPAGAAIHVACTVTRRAERSTWAAIEEHGSGVNVLAASYLNRLSDLLFVLARYTNRHHGDVLWEPGRALDL</sequence>
<proteinExistence type="inferred from homology"/>
<evidence type="ECO:0000256" key="7">
    <source>
        <dbReference type="ARBA" id="ARBA00022741"/>
    </source>
</evidence>
<comment type="pathway">
    <text evidence="1 14">Cofactor biosynthesis; adenosylcobalamin biosynthesis; adenosylcobalamin from cob(II)yrinate a,c-diamide: step 2/7.</text>
</comment>
<protein>
    <recommendedName>
        <fullName evidence="4 14">Corrinoid adenosyltransferase</fullName>
        <ecNumber evidence="3 14">2.5.1.17</ecNumber>
    </recommendedName>
    <alternativeName>
        <fullName evidence="9 14">Cob(II)alamin adenosyltransferase</fullName>
    </alternativeName>
    <alternativeName>
        <fullName evidence="11 14">Cob(II)yrinic acid a,c-diamide adenosyltransferase</fullName>
    </alternativeName>
    <alternativeName>
        <fullName evidence="10 14">Cobinamide/cobalamin adenosyltransferase</fullName>
    </alternativeName>
</protein>
<evidence type="ECO:0000256" key="5">
    <source>
        <dbReference type="ARBA" id="ARBA00022573"/>
    </source>
</evidence>
<keyword evidence="7 14" id="KW-0547">Nucleotide-binding</keyword>
<feature type="domain" description="Cobalamin adenosyltransferase-like" evidence="15">
    <location>
        <begin position="7"/>
        <end position="177"/>
    </location>
</feature>
<evidence type="ECO:0000256" key="8">
    <source>
        <dbReference type="ARBA" id="ARBA00022840"/>
    </source>
</evidence>
<comment type="similarity">
    <text evidence="2 14">Belongs to the Cob(I)alamin adenosyltransferase family.</text>
</comment>
<evidence type="ECO:0000256" key="10">
    <source>
        <dbReference type="ARBA" id="ARBA00033334"/>
    </source>
</evidence>
<dbReference type="Proteomes" id="UP001596138">
    <property type="component" value="Unassembled WGS sequence"/>
</dbReference>
<dbReference type="RefSeq" id="WP_386764022.1">
    <property type="nucleotide sequence ID" value="NZ_JBHSTI010000006.1"/>
</dbReference>
<dbReference type="NCBIfam" id="TIGR00636">
    <property type="entry name" value="PduO_Nterm"/>
    <property type="match status" value="1"/>
</dbReference>
<comment type="catalytic activity">
    <reaction evidence="12 14">
        <text>2 cob(II)yrinate a,c diamide + reduced [electron-transfer flavoprotein] + 2 ATP = 2 adenosylcob(III)yrinate a,c-diamide + 2 triphosphate + oxidized [electron-transfer flavoprotein] + 3 H(+)</text>
        <dbReference type="Rhea" id="RHEA:11528"/>
        <dbReference type="Rhea" id="RHEA-COMP:10685"/>
        <dbReference type="Rhea" id="RHEA-COMP:10686"/>
        <dbReference type="ChEBI" id="CHEBI:15378"/>
        <dbReference type="ChEBI" id="CHEBI:18036"/>
        <dbReference type="ChEBI" id="CHEBI:30616"/>
        <dbReference type="ChEBI" id="CHEBI:57692"/>
        <dbReference type="ChEBI" id="CHEBI:58307"/>
        <dbReference type="ChEBI" id="CHEBI:58503"/>
        <dbReference type="ChEBI" id="CHEBI:58537"/>
        <dbReference type="EC" id="2.5.1.17"/>
    </reaction>
</comment>
<keyword evidence="5 14" id="KW-0169">Cobalamin biosynthesis</keyword>
<dbReference type="EMBL" id="JBHSTI010000006">
    <property type="protein sequence ID" value="MFC6236974.1"/>
    <property type="molecule type" value="Genomic_DNA"/>
</dbReference>
<evidence type="ECO:0000313" key="17">
    <source>
        <dbReference type="Proteomes" id="UP001596138"/>
    </source>
</evidence>
<keyword evidence="8 14" id="KW-0067">ATP-binding</keyword>
<dbReference type="InterPro" id="IPR036451">
    <property type="entry name" value="CblAdoTrfase-like_sf"/>
</dbReference>
<evidence type="ECO:0000259" key="15">
    <source>
        <dbReference type="Pfam" id="PF01923"/>
    </source>
</evidence>
<dbReference type="EC" id="2.5.1.17" evidence="3 14"/>
<keyword evidence="6 14" id="KW-0808">Transferase</keyword>
<name>A0ABW1SY64_9ACTN</name>
<accession>A0ABW1SY64</accession>
<gene>
    <name evidence="16" type="ORF">ACFQGU_03740</name>
</gene>
<reference evidence="17" key="1">
    <citation type="journal article" date="2019" name="Int. J. Syst. Evol. Microbiol.">
        <title>The Global Catalogue of Microorganisms (GCM) 10K type strain sequencing project: providing services to taxonomists for standard genome sequencing and annotation.</title>
        <authorList>
            <consortium name="The Broad Institute Genomics Platform"/>
            <consortium name="The Broad Institute Genome Sequencing Center for Infectious Disease"/>
            <person name="Wu L."/>
            <person name="Ma J."/>
        </authorList>
    </citation>
    <scope>NUCLEOTIDE SEQUENCE [LARGE SCALE GENOMIC DNA]</scope>
    <source>
        <strain evidence="17">CGMCC 4.7317</strain>
    </source>
</reference>
<dbReference type="InterPro" id="IPR029499">
    <property type="entry name" value="PduO-typ"/>
</dbReference>
<organism evidence="16 17">
    <name type="scientific">Longivirga aurantiaca</name>
    <dbReference type="NCBI Taxonomy" id="1837743"/>
    <lineage>
        <taxon>Bacteria</taxon>
        <taxon>Bacillati</taxon>
        <taxon>Actinomycetota</taxon>
        <taxon>Actinomycetes</taxon>
        <taxon>Sporichthyales</taxon>
        <taxon>Sporichthyaceae</taxon>
        <taxon>Longivirga</taxon>
    </lineage>
</organism>
<dbReference type="GO" id="GO:0008817">
    <property type="term" value="F:corrinoid adenosyltransferase activity"/>
    <property type="evidence" value="ECO:0007669"/>
    <property type="project" value="UniProtKB-EC"/>
</dbReference>
<evidence type="ECO:0000256" key="13">
    <source>
        <dbReference type="ARBA" id="ARBA00048692"/>
    </source>
</evidence>
<evidence type="ECO:0000256" key="6">
    <source>
        <dbReference type="ARBA" id="ARBA00022679"/>
    </source>
</evidence>
<dbReference type="Pfam" id="PF01923">
    <property type="entry name" value="Cob_adeno_trans"/>
    <property type="match status" value="1"/>
</dbReference>
<evidence type="ECO:0000256" key="11">
    <source>
        <dbReference type="ARBA" id="ARBA00033354"/>
    </source>
</evidence>
<keyword evidence="17" id="KW-1185">Reference proteome</keyword>
<evidence type="ECO:0000256" key="2">
    <source>
        <dbReference type="ARBA" id="ARBA00007487"/>
    </source>
</evidence>
<evidence type="ECO:0000256" key="1">
    <source>
        <dbReference type="ARBA" id="ARBA00005121"/>
    </source>
</evidence>
<dbReference type="SUPFAM" id="SSF89028">
    <property type="entry name" value="Cobalamin adenosyltransferase-like"/>
    <property type="match status" value="1"/>
</dbReference>